<dbReference type="Gene3D" id="3.40.50.12580">
    <property type="match status" value="1"/>
</dbReference>
<gene>
    <name evidence="1" type="ORF">FHR87_001131</name>
</gene>
<dbReference type="SUPFAM" id="SSF53756">
    <property type="entry name" value="UDP-Glycosyltransferase/glycogen phosphorylase"/>
    <property type="match status" value="1"/>
</dbReference>
<dbReference type="InterPro" id="IPR043148">
    <property type="entry name" value="TagF_C"/>
</dbReference>
<accession>A0A839T4V7</accession>
<reference evidence="1 2" key="1">
    <citation type="submission" date="2020-08" db="EMBL/GenBank/DDBJ databases">
        <title>Genomic Encyclopedia of Type Strains, Phase III (KMG-III): the genomes of soil and plant-associated and newly described type strains.</title>
        <authorList>
            <person name="Whitman W."/>
        </authorList>
    </citation>
    <scope>NUCLEOTIDE SEQUENCE [LARGE SCALE GENOMIC DNA]</scope>
    <source>
        <strain evidence="1 2">CECT 4462</strain>
    </source>
</reference>
<evidence type="ECO:0000313" key="2">
    <source>
        <dbReference type="Proteomes" id="UP000549250"/>
    </source>
</evidence>
<keyword evidence="2" id="KW-1185">Reference proteome</keyword>
<evidence type="ECO:0008006" key="3">
    <source>
        <dbReference type="Google" id="ProtNLM"/>
    </source>
</evidence>
<dbReference type="EMBL" id="JACHXI010000004">
    <property type="protein sequence ID" value="MBB3102743.1"/>
    <property type="molecule type" value="Genomic_DNA"/>
</dbReference>
<organism evidence="1 2">
    <name type="scientific">Azomonas macrocytogenes</name>
    <name type="common">Azotobacter macrocytogenes</name>
    <dbReference type="NCBI Taxonomy" id="69962"/>
    <lineage>
        <taxon>Bacteria</taxon>
        <taxon>Pseudomonadati</taxon>
        <taxon>Pseudomonadota</taxon>
        <taxon>Gammaproteobacteria</taxon>
        <taxon>Pseudomonadales</taxon>
        <taxon>Pseudomonadaceae</taxon>
        <taxon>Azomonas</taxon>
    </lineage>
</organism>
<proteinExistence type="predicted"/>
<dbReference type="AlphaFoldDB" id="A0A839T4V7"/>
<name>A0A839T4V7_AZOMA</name>
<dbReference type="RefSeq" id="WP_221189745.1">
    <property type="nucleotide sequence ID" value="NZ_JACHXI010000004.1"/>
</dbReference>
<protein>
    <recommendedName>
        <fullName evidence="3">Capsule biosynthesis protein</fullName>
    </recommendedName>
</protein>
<sequence>MSALRQETAAAWAARAHGLDRYRWRILRARHGLVGSALRFARDALVDWYFGMYARLRLARAVDAQSCDFLLLQMSPKVVRLQRKQALLAALRERGHRVEDTALQKPDTILAERLLRRPPQPVPTRYFLQAAHAQWLVERYAPKILLNDRNGSFYSPFLRLALNRRQCLLVHLAHATTVESSRRLGMNDYDYYFLFGQSSLEALAERKLRFGTSTVVLSGSYLIDQNFDLPPADPQLRTLLILGVGPDKEKEVGYCRTYALLGEWAEQNPDYRVLVKLHPRSRGTFWQQAAAALGNLQVLPPGYSLAEAIKNSSMVINIMSNAVIEAALARRPVIHVNASGEPDIFNQSRFFGECIQDVALLRQRIEAIQRDYPASLERAAAFSEYHLASGANGLGQTVALLEQLLAGRSCTGVTLQAVGIG</sequence>
<comment type="caution">
    <text evidence="1">The sequence shown here is derived from an EMBL/GenBank/DDBJ whole genome shotgun (WGS) entry which is preliminary data.</text>
</comment>
<dbReference type="Proteomes" id="UP000549250">
    <property type="component" value="Unassembled WGS sequence"/>
</dbReference>
<evidence type="ECO:0000313" key="1">
    <source>
        <dbReference type="EMBL" id="MBB3102743.1"/>
    </source>
</evidence>